<dbReference type="Proteomes" id="UP000008694">
    <property type="component" value="Unassembled WGS sequence"/>
</dbReference>
<feature type="compositionally biased region" description="Polar residues" evidence="1">
    <location>
        <begin position="23"/>
        <end position="48"/>
    </location>
</feature>
<feature type="region of interest" description="Disordered" evidence="1">
    <location>
        <begin position="1"/>
        <end position="48"/>
    </location>
</feature>
<evidence type="ECO:0000256" key="1">
    <source>
        <dbReference type="SAM" id="MobiDB-lite"/>
    </source>
</evidence>
<keyword evidence="3" id="KW-1185">Reference proteome</keyword>
<protein>
    <submittedName>
        <fullName evidence="2">Predicted protein</fullName>
    </submittedName>
</protein>
<dbReference type="AlphaFoldDB" id="D7LBJ1"/>
<gene>
    <name evidence="2" type="ORF">ARALYDRAFT_667982</name>
</gene>
<reference evidence="3" key="1">
    <citation type="journal article" date="2011" name="Nat. Genet.">
        <title>The Arabidopsis lyrata genome sequence and the basis of rapid genome size change.</title>
        <authorList>
            <person name="Hu T.T."/>
            <person name="Pattyn P."/>
            <person name="Bakker E.G."/>
            <person name="Cao J."/>
            <person name="Cheng J.-F."/>
            <person name="Clark R.M."/>
            <person name="Fahlgren N."/>
            <person name="Fawcett J.A."/>
            <person name="Grimwood J."/>
            <person name="Gundlach H."/>
            <person name="Haberer G."/>
            <person name="Hollister J.D."/>
            <person name="Ossowski S."/>
            <person name="Ottilar R.P."/>
            <person name="Salamov A.A."/>
            <person name="Schneeberger K."/>
            <person name="Spannagl M."/>
            <person name="Wang X."/>
            <person name="Yang L."/>
            <person name="Nasrallah M.E."/>
            <person name="Bergelson J."/>
            <person name="Carrington J.C."/>
            <person name="Gaut B.S."/>
            <person name="Schmutz J."/>
            <person name="Mayer K.F.X."/>
            <person name="Van de Peer Y."/>
            <person name="Grigoriev I.V."/>
            <person name="Nordborg M."/>
            <person name="Weigel D."/>
            <person name="Guo Y.-L."/>
        </authorList>
    </citation>
    <scope>NUCLEOTIDE SEQUENCE [LARGE SCALE GENOMIC DNA]</scope>
    <source>
        <strain evidence="3">cv. MN47</strain>
    </source>
</reference>
<dbReference type="EMBL" id="GL348716">
    <property type="protein sequence ID" value="EFH56973.1"/>
    <property type="molecule type" value="Genomic_DNA"/>
</dbReference>
<proteinExistence type="predicted"/>
<accession>D7LBJ1</accession>
<dbReference type="HOGENOM" id="CLU_2200536_0_0_1"/>
<evidence type="ECO:0000313" key="3">
    <source>
        <dbReference type="Proteomes" id="UP000008694"/>
    </source>
</evidence>
<evidence type="ECO:0000313" key="2">
    <source>
        <dbReference type="EMBL" id="EFH56973.1"/>
    </source>
</evidence>
<organism evidence="3">
    <name type="scientific">Arabidopsis lyrata subsp. lyrata</name>
    <name type="common">Lyre-leaved rock-cress</name>
    <dbReference type="NCBI Taxonomy" id="81972"/>
    <lineage>
        <taxon>Eukaryota</taxon>
        <taxon>Viridiplantae</taxon>
        <taxon>Streptophyta</taxon>
        <taxon>Embryophyta</taxon>
        <taxon>Tracheophyta</taxon>
        <taxon>Spermatophyta</taxon>
        <taxon>Magnoliopsida</taxon>
        <taxon>eudicotyledons</taxon>
        <taxon>Gunneridae</taxon>
        <taxon>Pentapetalae</taxon>
        <taxon>rosids</taxon>
        <taxon>malvids</taxon>
        <taxon>Brassicales</taxon>
        <taxon>Brassicaceae</taxon>
        <taxon>Camelineae</taxon>
        <taxon>Arabidopsis</taxon>
    </lineage>
</organism>
<sequence length="108" mass="11151">MFLSTSSSSSLSATSSISSTTSVPFNPSTGSSVRSNSEASEASTGSFIAASEESSVGTLTATSEPFEAPVEGYFSPGSSAVISVWSLTRALPDNNTPKDFIIFEYESN</sequence>
<name>D7LBJ1_ARALL</name>
<feature type="compositionally biased region" description="Low complexity" evidence="1">
    <location>
        <begin position="1"/>
        <end position="22"/>
    </location>
</feature>
<dbReference type="Gramene" id="Al_scaffold_0004_701">
    <property type="protein sequence ID" value="Al_scaffold_0004_701"/>
    <property type="gene ID" value="Al_scaffold_0004_701"/>
</dbReference>